<keyword evidence="1" id="KW-0812">Transmembrane</keyword>
<dbReference type="Pfam" id="PF01105">
    <property type="entry name" value="EMP24_GP25L"/>
    <property type="match status" value="1"/>
</dbReference>
<gene>
    <name evidence="3" type="ORF">PYX00_011740</name>
</gene>
<keyword evidence="1" id="KW-0472">Membrane</keyword>
<keyword evidence="1" id="KW-1133">Transmembrane helix</keyword>
<evidence type="ECO:0000259" key="2">
    <source>
        <dbReference type="Pfam" id="PF01105"/>
    </source>
</evidence>
<evidence type="ECO:0000256" key="1">
    <source>
        <dbReference type="SAM" id="Phobius"/>
    </source>
</evidence>
<reference evidence="3" key="1">
    <citation type="journal article" date="2024" name="Gigascience">
        <title>Chromosome-level genome of the poultry shaft louse Menopon gallinae provides insight into the host-switching and adaptive evolution of parasitic lice.</title>
        <authorList>
            <person name="Xu Y."/>
            <person name="Ma L."/>
            <person name="Liu S."/>
            <person name="Liang Y."/>
            <person name="Liu Q."/>
            <person name="He Z."/>
            <person name="Tian L."/>
            <person name="Duan Y."/>
            <person name="Cai W."/>
            <person name="Li H."/>
            <person name="Song F."/>
        </authorList>
    </citation>
    <scope>NUCLEOTIDE SEQUENCE</scope>
    <source>
        <strain evidence="3">Cailab_2023a</strain>
    </source>
</reference>
<accession>A0AAW2H8J5</accession>
<feature type="domain" description="GOLD" evidence="2">
    <location>
        <begin position="3"/>
        <end position="156"/>
    </location>
</feature>
<evidence type="ECO:0000313" key="3">
    <source>
        <dbReference type="EMBL" id="KAL0266023.1"/>
    </source>
</evidence>
<dbReference type="EMBL" id="JARGDH010000006">
    <property type="protein sequence ID" value="KAL0266023.1"/>
    <property type="molecule type" value="Genomic_DNA"/>
</dbReference>
<dbReference type="AlphaFoldDB" id="A0AAW2H8J5"/>
<organism evidence="3">
    <name type="scientific">Menopon gallinae</name>
    <name type="common">poultry shaft louse</name>
    <dbReference type="NCBI Taxonomy" id="328185"/>
    <lineage>
        <taxon>Eukaryota</taxon>
        <taxon>Metazoa</taxon>
        <taxon>Ecdysozoa</taxon>
        <taxon>Arthropoda</taxon>
        <taxon>Hexapoda</taxon>
        <taxon>Insecta</taxon>
        <taxon>Pterygota</taxon>
        <taxon>Neoptera</taxon>
        <taxon>Paraneoptera</taxon>
        <taxon>Psocodea</taxon>
        <taxon>Troctomorpha</taxon>
        <taxon>Phthiraptera</taxon>
        <taxon>Amblycera</taxon>
        <taxon>Menoponidae</taxon>
        <taxon>Menopon</taxon>
    </lineage>
</organism>
<sequence>MIVLGPSQKFSFEEEFEADNFVKFEFSEESGLSPRVSVADNNNAIVAVYNKQSGATLHTKAAEKALFTFTFENPTGETMNIWFMLADMTKEPQGLLGPISESSVVAELKDILENIIISQRKHLERQKSHEETLRSSKRLMTFLLIFEAFFCAAVVYYLHLVSWNASRSPRATQPMRRFCTAPATTAEHRMTGNASYHVLGMRNTSPPL</sequence>
<protein>
    <recommendedName>
        <fullName evidence="2">GOLD domain-containing protein</fullName>
    </recommendedName>
</protein>
<name>A0AAW2H8J5_9NEOP</name>
<feature type="transmembrane region" description="Helical" evidence="1">
    <location>
        <begin position="139"/>
        <end position="159"/>
    </location>
</feature>
<comment type="caution">
    <text evidence="3">The sequence shown here is derived from an EMBL/GenBank/DDBJ whole genome shotgun (WGS) entry which is preliminary data.</text>
</comment>
<proteinExistence type="predicted"/>
<dbReference type="InterPro" id="IPR009038">
    <property type="entry name" value="GOLD_dom"/>
</dbReference>